<name>A0ABR2ZX91_9AGAR</name>
<evidence type="ECO:0000313" key="12">
    <source>
        <dbReference type="EMBL" id="KAL0065779.1"/>
    </source>
</evidence>
<comment type="similarity">
    <text evidence="1">Belongs to the ADP-ribosylglycohydrolase family.</text>
</comment>
<dbReference type="Gene3D" id="1.10.4080.10">
    <property type="entry name" value="ADP-ribosylation/Crystallin J1"/>
    <property type="match status" value="1"/>
</dbReference>
<keyword evidence="3" id="KW-0378">Hydrolase</keyword>
<evidence type="ECO:0000256" key="5">
    <source>
        <dbReference type="ARBA" id="ARBA00042398"/>
    </source>
</evidence>
<dbReference type="Pfam" id="PF03747">
    <property type="entry name" value="ADP_ribosyl_GH"/>
    <property type="match status" value="1"/>
</dbReference>
<evidence type="ECO:0000256" key="6">
    <source>
        <dbReference type="ARBA" id="ARBA00042471"/>
    </source>
</evidence>
<gene>
    <name evidence="12" type="ORF">AAF712_007267</name>
</gene>
<dbReference type="InterPro" id="IPR050792">
    <property type="entry name" value="ADP-ribosylglycohydrolase"/>
</dbReference>
<proteinExistence type="inferred from homology"/>
<dbReference type="InterPro" id="IPR036705">
    <property type="entry name" value="Ribosyl_crysJ1_sf"/>
</dbReference>
<accession>A0ABR2ZX91</accession>
<evidence type="ECO:0000256" key="1">
    <source>
        <dbReference type="ARBA" id="ARBA00010702"/>
    </source>
</evidence>
<sequence length="356" mass="39618">MPALHTQSIVPAPASTKIRLSLLSTAIVDALGAPAEFKVLPPGVWTDDTSMALCLARSLTRGFDEHDQMALYTKWRKEGYLSAVDVCFDVGMTISEAIRLYSQFSREEAFGKIQERLAVERKSGNGSLMRVLPVGLVYWRDEAEARKFARKSSSTTHPYETCQEACEVWVGAISMIIKAANANTQLTKLQVLEYFAQFPYKDTKLRALLTASSPPPESASDEEKEAYYRTHHSILKLIAQSESLPRQNDLIPHMPTPQQLSSSGYVVSTLVAALYAFLATSSFDEGAIFVVNLCDDADTVGAVYAGLAACWYAEDNERFWNERMEGWKKDLKAKSKVEEVAEEVVVYSQKLGERSE</sequence>
<comment type="caution">
    <text evidence="12">The sequence shown here is derived from an EMBL/GenBank/DDBJ whole genome shotgun (WGS) entry which is preliminary data.</text>
</comment>
<evidence type="ECO:0000256" key="3">
    <source>
        <dbReference type="ARBA" id="ARBA00022801"/>
    </source>
</evidence>
<comment type="catalytic activity">
    <reaction evidence="11">
        <text>alpha-NAD(+) + H2O = ADP-D-ribose + nicotinamide + H(+)</text>
        <dbReference type="Rhea" id="RHEA:68792"/>
        <dbReference type="ChEBI" id="CHEBI:15377"/>
        <dbReference type="ChEBI" id="CHEBI:15378"/>
        <dbReference type="ChEBI" id="CHEBI:17154"/>
        <dbReference type="ChEBI" id="CHEBI:57967"/>
        <dbReference type="ChEBI" id="CHEBI:77017"/>
    </reaction>
</comment>
<evidence type="ECO:0000256" key="8">
    <source>
        <dbReference type="ARBA" id="ARBA00042850"/>
    </source>
</evidence>
<organism evidence="12 13">
    <name type="scientific">Marasmius tenuissimus</name>
    <dbReference type="NCBI Taxonomy" id="585030"/>
    <lineage>
        <taxon>Eukaryota</taxon>
        <taxon>Fungi</taxon>
        <taxon>Dikarya</taxon>
        <taxon>Basidiomycota</taxon>
        <taxon>Agaricomycotina</taxon>
        <taxon>Agaricomycetes</taxon>
        <taxon>Agaricomycetidae</taxon>
        <taxon>Agaricales</taxon>
        <taxon>Marasmiineae</taxon>
        <taxon>Marasmiaceae</taxon>
        <taxon>Marasmius</taxon>
    </lineage>
</organism>
<evidence type="ECO:0000256" key="11">
    <source>
        <dbReference type="ARBA" id="ARBA00049015"/>
    </source>
</evidence>
<dbReference type="PANTHER" id="PTHR16222:SF24">
    <property type="entry name" value="ADP-RIBOSYLHYDROLASE ARH3"/>
    <property type="match status" value="1"/>
</dbReference>
<evidence type="ECO:0000256" key="4">
    <source>
        <dbReference type="ARBA" id="ARBA00041057"/>
    </source>
</evidence>
<dbReference type="EMBL" id="JBBXMP010000043">
    <property type="protein sequence ID" value="KAL0065779.1"/>
    <property type="molecule type" value="Genomic_DNA"/>
</dbReference>
<evidence type="ECO:0000256" key="10">
    <source>
        <dbReference type="ARBA" id="ARBA00043193"/>
    </source>
</evidence>
<evidence type="ECO:0000256" key="2">
    <source>
        <dbReference type="ARBA" id="ARBA00012255"/>
    </source>
</evidence>
<dbReference type="Proteomes" id="UP001437256">
    <property type="component" value="Unassembled WGS sequence"/>
</dbReference>
<dbReference type="SUPFAM" id="SSF101478">
    <property type="entry name" value="ADP-ribosylglycohydrolase"/>
    <property type="match status" value="1"/>
</dbReference>
<dbReference type="InterPro" id="IPR005502">
    <property type="entry name" value="Ribosyl_crysJ1"/>
</dbReference>
<keyword evidence="13" id="KW-1185">Reference proteome</keyword>
<evidence type="ECO:0000256" key="9">
    <source>
        <dbReference type="ARBA" id="ARBA00043187"/>
    </source>
</evidence>
<dbReference type="EC" id="3.2.1.143" evidence="2"/>
<evidence type="ECO:0000256" key="7">
    <source>
        <dbReference type="ARBA" id="ARBA00042722"/>
    </source>
</evidence>
<dbReference type="PANTHER" id="PTHR16222">
    <property type="entry name" value="ADP-RIBOSYLGLYCOHYDROLASE"/>
    <property type="match status" value="1"/>
</dbReference>
<protein>
    <recommendedName>
        <fullName evidence="4">ADP-ribosylhydrolase ARH3</fullName>
        <ecNumber evidence="2">3.2.1.143</ecNumber>
    </recommendedName>
    <alternativeName>
        <fullName evidence="5">ADP-ribose glycohydrolase ARH3</fullName>
    </alternativeName>
    <alternativeName>
        <fullName evidence="6">ADP-ribosylhydrolase 3</fullName>
    </alternativeName>
    <alternativeName>
        <fullName evidence="9">O-acetyl-ADP-ribose deacetylase ARH3</fullName>
    </alternativeName>
    <alternativeName>
        <fullName evidence="10">Poly(ADP-ribose) glycohydrolase ARH3</fullName>
    </alternativeName>
    <alternativeName>
        <fullName evidence="8">[Protein ADP-ribosylarginine] hydrolase-like protein 2</fullName>
    </alternativeName>
    <alternativeName>
        <fullName evidence="7">[Protein ADP-ribosylserine] hydrolase</fullName>
    </alternativeName>
</protein>
<evidence type="ECO:0000313" key="13">
    <source>
        <dbReference type="Proteomes" id="UP001437256"/>
    </source>
</evidence>
<reference evidence="12 13" key="1">
    <citation type="submission" date="2024-05" db="EMBL/GenBank/DDBJ databases">
        <title>A draft genome resource for the thread blight pathogen Marasmius tenuissimus strain MS-2.</title>
        <authorList>
            <person name="Yulfo-Soto G.E."/>
            <person name="Baruah I.K."/>
            <person name="Amoako-Attah I."/>
            <person name="Bukari Y."/>
            <person name="Meinhardt L.W."/>
            <person name="Bailey B.A."/>
            <person name="Cohen S.P."/>
        </authorList>
    </citation>
    <scope>NUCLEOTIDE SEQUENCE [LARGE SCALE GENOMIC DNA]</scope>
    <source>
        <strain evidence="12 13">MS-2</strain>
    </source>
</reference>